<dbReference type="RefSeq" id="WP_246512113.1">
    <property type="nucleotide sequence ID" value="NZ_AP024601.1"/>
</dbReference>
<dbReference type="Proteomes" id="UP000677436">
    <property type="component" value="Chromosome"/>
</dbReference>
<dbReference type="KEGG" id="pabs:JIR001_25530"/>
<evidence type="ECO:0000313" key="2">
    <source>
        <dbReference type="Proteomes" id="UP000677436"/>
    </source>
</evidence>
<dbReference type="Pfam" id="PF06014">
    <property type="entry name" value="YqgQ-like"/>
    <property type="match status" value="1"/>
</dbReference>
<reference evidence="1" key="2">
    <citation type="journal article" date="2021" name="Microbiol. Resour. Announc.">
        <title>Complete Genome Sequence of Polycladomyces abyssicola JIR-001T, Isolated from Hemipelagic Sediment in Deep Seawater.</title>
        <authorList>
            <person name="Tsubouchi T."/>
            <person name="Kaneko Y."/>
        </authorList>
    </citation>
    <scope>NUCLEOTIDE SEQUENCE</scope>
    <source>
        <strain evidence="1">JIR-001</strain>
    </source>
</reference>
<reference evidence="1" key="1">
    <citation type="journal article" date="2013" name="Int. J. Syst. Evol. Microbiol.">
        <title>Polycladomyces abyssicola gen. nov., sp. nov., a thermophilic filamentous bacterium isolated from hemipelagic sediment.</title>
        <authorList>
            <person name="Tsubouchi T."/>
            <person name="Shimane Y."/>
            <person name="Mori K."/>
            <person name="Usui K."/>
            <person name="Hiraki T."/>
            <person name="Tame A."/>
            <person name="Uematsu K."/>
            <person name="Maruyama T."/>
            <person name="Hatada Y."/>
        </authorList>
    </citation>
    <scope>NUCLEOTIDE SEQUENCE</scope>
    <source>
        <strain evidence="1">JIR-001</strain>
    </source>
</reference>
<sequence>MESSIRTMTDVRALLKRFGTIIYTGDELGDLDLMEEELAELHRWGIIETAEYIAACMVIRRRRMELDN</sequence>
<dbReference type="SUPFAM" id="SSF158379">
    <property type="entry name" value="YqgQ-like"/>
    <property type="match status" value="1"/>
</dbReference>
<dbReference type="EMBL" id="AP024601">
    <property type="protein sequence ID" value="BCU82770.1"/>
    <property type="molecule type" value="Genomic_DNA"/>
</dbReference>
<accession>A0A8D5ZNI5</accession>
<name>A0A8D5ZNI5_9BACL</name>
<proteinExistence type="predicted"/>
<organism evidence="1 2">
    <name type="scientific">Polycladomyces abyssicola</name>
    <dbReference type="NCBI Taxonomy" id="1125966"/>
    <lineage>
        <taxon>Bacteria</taxon>
        <taxon>Bacillati</taxon>
        <taxon>Bacillota</taxon>
        <taxon>Bacilli</taxon>
        <taxon>Bacillales</taxon>
        <taxon>Thermoactinomycetaceae</taxon>
        <taxon>Polycladomyces</taxon>
    </lineage>
</organism>
<dbReference type="AlphaFoldDB" id="A0A8D5ZNI5"/>
<evidence type="ECO:0008006" key="3">
    <source>
        <dbReference type="Google" id="ProtNLM"/>
    </source>
</evidence>
<gene>
    <name evidence="1" type="ORF">JIR001_25530</name>
</gene>
<dbReference type="Gene3D" id="1.10.287.760">
    <property type="entry name" value="YqgQ-like"/>
    <property type="match status" value="1"/>
</dbReference>
<protein>
    <recommendedName>
        <fullName evidence="3">DUF910 family protein</fullName>
    </recommendedName>
</protein>
<dbReference type="InterPro" id="IPR009256">
    <property type="entry name" value="YqgQ-like"/>
</dbReference>
<evidence type="ECO:0000313" key="1">
    <source>
        <dbReference type="EMBL" id="BCU82770.1"/>
    </source>
</evidence>
<keyword evidence="2" id="KW-1185">Reference proteome</keyword>
<dbReference type="InterPro" id="IPR023164">
    <property type="entry name" value="YqgQ-like_sf"/>
</dbReference>